<dbReference type="EMBL" id="SJPW01000002">
    <property type="protein sequence ID" value="TWU59453.1"/>
    <property type="molecule type" value="Genomic_DNA"/>
</dbReference>
<dbReference type="RefSeq" id="WP_146457072.1">
    <property type="nucleotide sequence ID" value="NZ_SJPW01000002.1"/>
</dbReference>
<feature type="region of interest" description="Disordered" evidence="1">
    <location>
        <begin position="82"/>
        <end position="142"/>
    </location>
</feature>
<evidence type="ECO:0000313" key="2">
    <source>
        <dbReference type="EMBL" id="TWU59453.1"/>
    </source>
</evidence>
<feature type="compositionally biased region" description="Polar residues" evidence="1">
    <location>
        <begin position="20"/>
        <end position="29"/>
    </location>
</feature>
<sequence length="181" mass="19223">MFDSAPQPDDESEQLDDSNDQTVVESGSTGRHKSAGKGNPMISKSQRIRDYLEANPGARNIDVVAALSGYGVKVGDVASVKVKQRKQAGKPVAKRRGRPKGSTKSKTKATKVVGDDNTASLDSSTTSIRSARRSRATSPTNDSDAVVGIELLEAAVEFVRLAGGIDKAQEAMALIRRIRAL</sequence>
<evidence type="ECO:0000256" key="1">
    <source>
        <dbReference type="SAM" id="MobiDB-lite"/>
    </source>
</evidence>
<evidence type="ECO:0000313" key="3">
    <source>
        <dbReference type="Proteomes" id="UP000318288"/>
    </source>
</evidence>
<proteinExistence type="predicted"/>
<organism evidence="2 3">
    <name type="scientific">Rubripirellula tenax</name>
    <dbReference type="NCBI Taxonomy" id="2528015"/>
    <lineage>
        <taxon>Bacteria</taxon>
        <taxon>Pseudomonadati</taxon>
        <taxon>Planctomycetota</taxon>
        <taxon>Planctomycetia</taxon>
        <taxon>Pirellulales</taxon>
        <taxon>Pirellulaceae</taxon>
        <taxon>Rubripirellula</taxon>
    </lineage>
</organism>
<protein>
    <submittedName>
        <fullName evidence="2">Uncharacterized protein</fullName>
    </submittedName>
</protein>
<reference evidence="2 3" key="1">
    <citation type="submission" date="2019-02" db="EMBL/GenBank/DDBJ databases">
        <title>Deep-cultivation of Planctomycetes and their phenomic and genomic characterization uncovers novel biology.</title>
        <authorList>
            <person name="Wiegand S."/>
            <person name="Jogler M."/>
            <person name="Boedeker C."/>
            <person name="Pinto D."/>
            <person name="Vollmers J."/>
            <person name="Rivas-Marin E."/>
            <person name="Kohn T."/>
            <person name="Peeters S.H."/>
            <person name="Heuer A."/>
            <person name="Rast P."/>
            <person name="Oberbeckmann S."/>
            <person name="Bunk B."/>
            <person name="Jeske O."/>
            <person name="Meyerdierks A."/>
            <person name="Storesund J.E."/>
            <person name="Kallscheuer N."/>
            <person name="Luecker S."/>
            <person name="Lage O.M."/>
            <person name="Pohl T."/>
            <person name="Merkel B.J."/>
            <person name="Hornburger P."/>
            <person name="Mueller R.-W."/>
            <person name="Bruemmer F."/>
            <person name="Labrenz M."/>
            <person name="Spormann A.M."/>
            <person name="Op Den Camp H."/>
            <person name="Overmann J."/>
            <person name="Amann R."/>
            <person name="Jetten M.S.M."/>
            <person name="Mascher T."/>
            <person name="Medema M.H."/>
            <person name="Devos D.P."/>
            <person name="Kaster A.-K."/>
            <person name="Ovreas L."/>
            <person name="Rohde M."/>
            <person name="Galperin M.Y."/>
            <person name="Jogler C."/>
        </authorList>
    </citation>
    <scope>NUCLEOTIDE SEQUENCE [LARGE SCALE GENOMIC DNA]</scope>
    <source>
        <strain evidence="2 3">Poly51</strain>
    </source>
</reference>
<accession>A0A5C6FCL8</accession>
<feature type="region of interest" description="Disordered" evidence="1">
    <location>
        <begin position="1"/>
        <end position="47"/>
    </location>
</feature>
<gene>
    <name evidence="2" type="ORF">Poly51_22410</name>
</gene>
<feature type="compositionally biased region" description="Basic residues" evidence="1">
    <location>
        <begin position="82"/>
        <end position="109"/>
    </location>
</feature>
<feature type="compositionally biased region" description="Acidic residues" evidence="1">
    <location>
        <begin position="8"/>
        <end position="19"/>
    </location>
</feature>
<keyword evidence="3" id="KW-1185">Reference proteome</keyword>
<name>A0A5C6FCL8_9BACT</name>
<dbReference type="AlphaFoldDB" id="A0A5C6FCL8"/>
<dbReference type="OrthoDB" id="279660at2"/>
<comment type="caution">
    <text evidence="2">The sequence shown here is derived from an EMBL/GenBank/DDBJ whole genome shotgun (WGS) entry which is preliminary data.</text>
</comment>
<dbReference type="Proteomes" id="UP000318288">
    <property type="component" value="Unassembled WGS sequence"/>
</dbReference>